<feature type="region of interest" description="Disordered" evidence="1">
    <location>
        <begin position="1"/>
        <end position="26"/>
    </location>
</feature>
<sequence>MTKNEKQQIELKRLMDSPTTPKELKDQLRKRGIEGTLKYYQEENRRQRDIGDIFSTGPSEGHSLDEFYK</sequence>
<feature type="region of interest" description="Disordered" evidence="1">
    <location>
        <begin position="45"/>
        <end position="69"/>
    </location>
</feature>
<reference evidence="2 3" key="1">
    <citation type="journal article" date="2019" name="Appl. Environ. Microbiol.">
        <title>Genetic determinants of hydroxycinnamic acid metabolism in heterofermentative lactobacilli.</title>
        <authorList>
            <person name="Gaur G."/>
            <person name="Oh J.H."/>
            <person name="Filannino P."/>
            <person name="Gobbetti M."/>
            <person name="van Pijkeren J.P."/>
            <person name="Ganzle M.G."/>
        </authorList>
    </citation>
    <scope>NUCLEOTIDE SEQUENCE [LARGE SCALE GENOMIC DNA]</scope>
    <source>
        <strain evidence="2 3">FUA3583</strain>
    </source>
</reference>
<comment type="caution">
    <text evidence="2">The sequence shown here is derived from an EMBL/GenBank/DDBJ whole genome shotgun (WGS) entry which is preliminary data.</text>
</comment>
<evidence type="ECO:0000313" key="2">
    <source>
        <dbReference type="EMBL" id="MYV05621.1"/>
    </source>
</evidence>
<evidence type="ECO:0000313" key="3">
    <source>
        <dbReference type="Proteomes" id="UP000480570"/>
    </source>
</evidence>
<evidence type="ECO:0000256" key="1">
    <source>
        <dbReference type="SAM" id="MobiDB-lite"/>
    </source>
</evidence>
<gene>
    <name evidence="2" type="ORF">GB992_07155</name>
</gene>
<accession>A0A7C9ITH6</accession>
<dbReference type="AlphaFoldDB" id="A0A7C9ITH6"/>
<organism evidence="2 3">
    <name type="scientific">Furfurilactobacillus rossiae</name>
    <dbReference type="NCBI Taxonomy" id="231049"/>
    <lineage>
        <taxon>Bacteria</taxon>
        <taxon>Bacillati</taxon>
        <taxon>Bacillota</taxon>
        <taxon>Bacilli</taxon>
        <taxon>Lactobacillales</taxon>
        <taxon>Lactobacillaceae</taxon>
        <taxon>Furfurilactobacillus</taxon>
    </lineage>
</organism>
<feature type="compositionally biased region" description="Basic and acidic residues" evidence="1">
    <location>
        <begin position="1"/>
        <end position="15"/>
    </location>
</feature>
<proteinExistence type="predicted"/>
<dbReference type="RefSeq" id="WP_161001804.1">
    <property type="nucleotide sequence ID" value="NZ_CP185253.1"/>
</dbReference>
<protein>
    <submittedName>
        <fullName evidence="2">Uncharacterized protein</fullName>
    </submittedName>
</protein>
<dbReference type="Proteomes" id="UP000480570">
    <property type="component" value="Unassembled WGS sequence"/>
</dbReference>
<name>A0A7C9ITH6_9LACO</name>
<dbReference type="EMBL" id="WEZT01000013">
    <property type="protein sequence ID" value="MYV05621.1"/>
    <property type="molecule type" value="Genomic_DNA"/>
</dbReference>